<dbReference type="HOGENOM" id="CLU_295552_0_0_9"/>
<accession>M1N6W2</accession>
<dbReference type="Proteomes" id="UP000011728">
    <property type="component" value="Chromosome"/>
</dbReference>
<dbReference type="STRING" id="36745.CLSAP_51340"/>
<dbReference type="EMBL" id="CP004121">
    <property type="protein sequence ID" value="AGF59132.1"/>
    <property type="molecule type" value="Genomic_DNA"/>
</dbReference>
<dbReference type="Gene3D" id="2.10.270.10">
    <property type="entry name" value="Cholin Binding"/>
    <property type="match status" value="2"/>
</dbReference>
<evidence type="ECO:0000313" key="4">
    <source>
        <dbReference type="EMBL" id="AGF59132.1"/>
    </source>
</evidence>
<sequence length="1039" mass="114684">MREMKKRFVALLIVFTSIVSFLPVGFSGHEAKAAASDASAIQVSIAGDKNLITPRNDTTLNETIYSTQNVVGGFDITVKDVRTTIDALQKLAKDTKTSTSDITQQNVEIVSINGTPVTDTTTLNEIGITISDYQIVNGAVPSVGKTIKNLPLGVNKIEYKISFRTQNVDFVPASKSLSGVDEANVGTYKDTEYASQTITIEHATDFVVNKINPMTFKAYVGSQNSFDNITNAFIGTASEKVNNTTPFLYVQDAKADSSMALRYTFDVPDSVSALKYVMTFENTMNLENAMVYKNGKKATIGTEYNIDGQQLTGSLAKLGQPESIVVKLDSGSGANKDIQKAYAIEIRYKNLNSSNDYSLKDAGITKLNYNDNTDVQAYVGKVFNVLQDKNATFKTYKGEIYIDQRAGMVSLDPTLLRDKTTVGYVLTNNYTDSTGKTQVVKSELKNGKQFIDFKASTTTNELQLDVYAASNGEITDTQTILARYLFKVNPINTSNFDMNLSFDVADNSSSTAKTPYLTQPGTTNLIDKFYTSRRTYDLYYGSPNSDSVKVSLDKTKRSNLNEYIKVWLADDVNSNNLTEATASVNNKPILATDGSGNYVRDTDLNVKIGTAKKMVVQAYYDEFTYVTDSSGNKVIKTNTDGEPIYTSEPIGDTYVFYLPENYGNQTNPNQGQKSDNAVLNSLKVKGYSLTNSNGTTGFSSTDYNYNVTVAKEDTTEKFTVIAQDANIASITATINSGDQSYTLPSGEETELPLDSSGTTKVKIVVTAQDGTTTKTYTVTLTNNNKSSDAALKNVILNTGDYTFDPTADITKVRVDTNVTNIKVTPVPKNSNSTITVNGQTYSDTAISVSLRGNQKTQITIEVKSEDGASTKTYTLEVYRVDNSDWNNNNNNNNTDDDQFYDDFNDTWVDLSKYEEWGTVNGKPAYFDKHNRQVKNAWITTGGKNYYLNNIGFRASGWKVDNTDGKTYYLDPTTGEMRMGWINVDNKVYYLGKNGVMHKGWLNLNGKWYYFTPNGQMVINQGMFIDDRVYTFGQDGAASW</sequence>
<reference evidence="4 5" key="1">
    <citation type="submission" date="2013-02" db="EMBL/GenBank/DDBJ databases">
        <title>Genome sequence of Clostridium saccharoperbutylacetonicum N1-4(HMT).</title>
        <authorList>
            <person name="Poehlein A."/>
            <person name="Daniel R."/>
        </authorList>
    </citation>
    <scope>NUCLEOTIDE SEQUENCE [LARGE SCALE GENOMIC DNA]</scope>
    <source>
        <strain evidence="5">N1-4(HMT)</strain>
    </source>
</reference>
<protein>
    <recommendedName>
        <fullName evidence="3">Cadherin-like beta-sandwich-like domain-containing protein</fullName>
    </recommendedName>
</protein>
<dbReference type="KEGG" id="csr:Cspa_c53870"/>
<feature type="repeat" description="Cell wall-binding" evidence="2">
    <location>
        <begin position="997"/>
        <end position="1016"/>
    </location>
</feature>
<dbReference type="OrthoDB" id="2663432at2"/>
<dbReference type="SUPFAM" id="SSF69360">
    <property type="entry name" value="Cell wall binding repeat"/>
    <property type="match status" value="1"/>
</dbReference>
<dbReference type="InterPro" id="IPR025883">
    <property type="entry name" value="Cadherin-like_domain"/>
</dbReference>
<dbReference type="Pfam" id="PF12733">
    <property type="entry name" value="Cadherin-like"/>
    <property type="match status" value="2"/>
</dbReference>
<gene>
    <name evidence="4" type="ORF">Cspa_c53870</name>
</gene>
<dbReference type="InterPro" id="IPR018337">
    <property type="entry name" value="Cell_wall/Cho-bd_repeat"/>
</dbReference>
<dbReference type="PATRIC" id="fig|931276.5.peg.5442"/>
<dbReference type="AlphaFoldDB" id="M1N6W2"/>
<keyword evidence="1" id="KW-0677">Repeat</keyword>
<name>M1N6W2_9CLOT</name>
<feature type="domain" description="Cadherin-like beta-sandwich-like" evidence="3">
    <location>
        <begin position="802"/>
        <end position="879"/>
    </location>
</feature>
<dbReference type="Pfam" id="PF19127">
    <property type="entry name" value="Choline_bind_3"/>
    <property type="match status" value="2"/>
</dbReference>
<dbReference type="eggNOG" id="COG5263">
    <property type="taxonomic scope" value="Bacteria"/>
</dbReference>
<evidence type="ECO:0000313" key="5">
    <source>
        <dbReference type="Proteomes" id="UP000011728"/>
    </source>
</evidence>
<proteinExistence type="predicted"/>
<feature type="domain" description="Cadherin-like beta-sandwich-like" evidence="3">
    <location>
        <begin position="683"/>
        <end position="781"/>
    </location>
</feature>
<evidence type="ECO:0000259" key="3">
    <source>
        <dbReference type="Pfam" id="PF12733"/>
    </source>
</evidence>
<evidence type="ECO:0000256" key="2">
    <source>
        <dbReference type="PROSITE-ProRule" id="PRU00591"/>
    </source>
</evidence>
<dbReference type="RefSeq" id="WP_015395439.1">
    <property type="nucleotide sequence ID" value="NC_020291.1"/>
</dbReference>
<dbReference type="PROSITE" id="PS51170">
    <property type="entry name" value="CW"/>
    <property type="match status" value="1"/>
</dbReference>
<organism evidence="4 5">
    <name type="scientific">Clostridium saccharoperbutylacetonicum N1-4(HMT)</name>
    <dbReference type="NCBI Taxonomy" id="931276"/>
    <lineage>
        <taxon>Bacteria</taxon>
        <taxon>Bacillati</taxon>
        <taxon>Bacillota</taxon>
        <taxon>Clostridia</taxon>
        <taxon>Eubacteriales</taxon>
        <taxon>Clostridiaceae</taxon>
        <taxon>Clostridium</taxon>
    </lineage>
</organism>
<keyword evidence="5" id="KW-1185">Reference proteome</keyword>
<evidence type="ECO:0000256" key="1">
    <source>
        <dbReference type="ARBA" id="ARBA00022737"/>
    </source>
</evidence>